<dbReference type="PANTHER" id="PTHR11014">
    <property type="entry name" value="PEPTIDASE M20 FAMILY MEMBER"/>
    <property type="match status" value="1"/>
</dbReference>
<gene>
    <name evidence="5" type="ORF">SPV1_01602</name>
</gene>
<comment type="caution">
    <text evidence="5">The sequence shown here is derived from an EMBL/GenBank/DDBJ whole genome shotgun (WGS) entry which is preliminary data.</text>
</comment>
<dbReference type="GO" id="GO:0016787">
    <property type="term" value="F:hydrolase activity"/>
    <property type="evidence" value="ECO:0007669"/>
    <property type="project" value="UniProtKB-KW"/>
</dbReference>
<feature type="binding site" evidence="3">
    <location>
        <position position="376"/>
    </location>
    <ligand>
        <name>Mn(2+)</name>
        <dbReference type="ChEBI" id="CHEBI:29035"/>
        <label>2</label>
    </ligand>
</feature>
<keyword evidence="3" id="KW-0464">Manganese</keyword>
<dbReference type="InterPro" id="IPR011650">
    <property type="entry name" value="Peptidase_M20_dimer"/>
</dbReference>
<dbReference type="EMBL" id="AATS01000002">
    <property type="protein sequence ID" value="EAU55602.1"/>
    <property type="molecule type" value="Genomic_DNA"/>
</dbReference>
<proteinExistence type="inferred from homology"/>
<evidence type="ECO:0000256" key="2">
    <source>
        <dbReference type="ARBA" id="ARBA00022801"/>
    </source>
</evidence>
<dbReference type="FunCoup" id="Q0F2E8">
    <property type="interactions" value="239"/>
</dbReference>
<keyword evidence="6" id="KW-1185">Reference proteome</keyword>
<accession>Q0F2E8</accession>
<dbReference type="Pfam" id="PF07687">
    <property type="entry name" value="M20_dimer"/>
    <property type="match status" value="1"/>
</dbReference>
<name>Q0F2E8_9PROT</name>
<dbReference type="FunFam" id="3.30.70.360:FF:000014">
    <property type="entry name" value="N-acyl-L-amino acid amidohydrolase"/>
    <property type="match status" value="1"/>
</dbReference>
<keyword evidence="3" id="KW-0479">Metal-binding</keyword>
<evidence type="ECO:0000256" key="1">
    <source>
        <dbReference type="ARBA" id="ARBA00006153"/>
    </source>
</evidence>
<organism evidence="5 6">
    <name type="scientific">Mariprofundus ferrooxydans PV-1</name>
    <dbReference type="NCBI Taxonomy" id="314345"/>
    <lineage>
        <taxon>Bacteria</taxon>
        <taxon>Pseudomonadati</taxon>
        <taxon>Pseudomonadota</taxon>
        <taxon>Candidatius Mariprofundia</taxon>
        <taxon>Mariprofundales</taxon>
        <taxon>Mariprofundaceae</taxon>
        <taxon>Mariprofundus</taxon>
    </lineage>
</organism>
<evidence type="ECO:0000313" key="6">
    <source>
        <dbReference type="Proteomes" id="UP000005297"/>
    </source>
</evidence>
<reference evidence="5 6" key="1">
    <citation type="submission" date="2006-09" db="EMBL/GenBank/DDBJ databases">
        <authorList>
            <person name="Emerson D."/>
            <person name="Ferriera S."/>
            <person name="Johnson J."/>
            <person name="Kravitz S."/>
            <person name="Halpern A."/>
            <person name="Remington K."/>
            <person name="Beeson K."/>
            <person name="Tran B."/>
            <person name="Rogers Y.-H."/>
            <person name="Friedman R."/>
            <person name="Venter J.C."/>
        </authorList>
    </citation>
    <scope>NUCLEOTIDE SEQUENCE [LARGE SCALE GENOMIC DNA]</scope>
    <source>
        <strain evidence="5 6">PV-1</strain>
    </source>
</reference>
<dbReference type="Gene3D" id="3.40.630.10">
    <property type="entry name" value="Zn peptidases"/>
    <property type="match status" value="1"/>
</dbReference>
<feature type="domain" description="Peptidase M20 dimerisation" evidence="4">
    <location>
        <begin position="201"/>
        <end position="297"/>
    </location>
</feature>
<dbReference type="SUPFAM" id="SSF53187">
    <property type="entry name" value="Zn-dependent exopeptidases"/>
    <property type="match status" value="1"/>
</dbReference>
<dbReference type="InterPro" id="IPR036264">
    <property type="entry name" value="Bact_exopeptidase_dim_dom"/>
</dbReference>
<dbReference type="InParanoid" id="Q0F2E8"/>
<dbReference type="OrthoDB" id="9777385at2"/>
<evidence type="ECO:0000256" key="3">
    <source>
        <dbReference type="PIRSR" id="PIRSR005962-1"/>
    </source>
</evidence>
<comment type="cofactor">
    <cofactor evidence="3">
        <name>Mn(2+)</name>
        <dbReference type="ChEBI" id="CHEBI:29035"/>
    </cofactor>
    <text evidence="3">The Mn(2+) ion enhances activity.</text>
</comment>
<dbReference type="SUPFAM" id="SSF55031">
    <property type="entry name" value="Bacterial exopeptidase dimerisation domain"/>
    <property type="match status" value="1"/>
</dbReference>
<evidence type="ECO:0000259" key="4">
    <source>
        <dbReference type="Pfam" id="PF07687"/>
    </source>
</evidence>
<feature type="binding site" evidence="3">
    <location>
        <position position="151"/>
    </location>
    <ligand>
        <name>Mn(2+)</name>
        <dbReference type="ChEBI" id="CHEBI:29035"/>
        <label>2</label>
    </ligand>
</feature>
<dbReference type="HOGENOM" id="CLU_023257_0_1_0"/>
<protein>
    <submittedName>
        <fullName evidence="5">N-acyl-L-amino acid amidohydrolase</fullName>
    </submittedName>
</protein>
<dbReference type="InterPro" id="IPR002933">
    <property type="entry name" value="Peptidase_M20"/>
</dbReference>
<dbReference type="eggNOG" id="COG1473">
    <property type="taxonomic scope" value="Bacteria"/>
</dbReference>
<dbReference type="Proteomes" id="UP000005297">
    <property type="component" value="Unassembled WGS sequence"/>
</dbReference>
<comment type="similarity">
    <text evidence="1">Belongs to the peptidase M20 family.</text>
</comment>
<feature type="binding site" evidence="3">
    <location>
        <position position="117"/>
    </location>
    <ligand>
        <name>Mn(2+)</name>
        <dbReference type="ChEBI" id="CHEBI:29035"/>
        <label>2</label>
    </ligand>
</feature>
<dbReference type="PANTHER" id="PTHR11014:SF63">
    <property type="entry name" value="METALLOPEPTIDASE, PUTATIVE (AFU_ORTHOLOGUE AFUA_6G09600)-RELATED"/>
    <property type="match status" value="1"/>
</dbReference>
<dbReference type="NCBIfam" id="TIGR01891">
    <property type="entry name" value="amidohydrolases"/>
    <property type="match status" value="1"/>
</dbReference>
<sequence>MELMKQDIETAIADRLNRTIDALMPAIIDIRRQLHRHPELSGQERETAAMVATRCRDLGLEVRERIGGYGVLATLTVDDTLPWLAFRADMDALPIHESGPSSDYSSQVDGISHSCGHDAHTAILLGSIHAVTQLKDQLRHNIAFVFQPAEETCVGAAAMLGEKLFGDIKPEQIYALHVYPYLPAGSIGIREGAMCAAADMFDVEIKGRGGHAARPHECTDVVLIAAQIIQALHHIVGRKVNPLHPAVLTIGQIHGGHAGNVIPESVSLSGTIRSLHPEVHEEIRTRMDHIIRQTAEAWGATATFTLRQATPVLINDSNILHHATGIFEQFIPDVNMIEIQEPSMGGEDFAEFLHDIPGCLFRLGTGGGPETRYPLHHPNFDIEESSMRSGVAAFTALALQ</sequence>
<dbReference type="STRING" id="314344.AL013_01440"/>
<feature type="binding site" evidence="3">
    <location>
        <position position="115"/>
    </location>
    <ligand>
        <name>Mn(2+)</name>
        <dbReference type="ChEBI" id="CHEBI:29035"/>
        <label>2</label>
    </ligand>
</feature>
<dbReference type="Pfam" id="PF01546">
    <property type="entry name" value="Peptidase_M20"/>
    <property type="match status" value="1"/>
</dbReference>
<evidence type="ECO:0000313" key="5">
    <source>
        <dbReference type="EMBL" id="EAU55602.1"/>
    </source>
</evidence>
<dbReference type="GO" id="GO:0046872">
    <property type="term" value="F:metal ion binding"/>
    <property type="evidence" value="ECO:0007669"/>
    <property type="project" value="UniProtKB-KW"/>
</dbReference>
<dbReference type="InterPro" id="IPR017439">
    <property type="entry name" value="Amidohydrolase"/>
</dbReference>
<keyword evidence="2 5" id="KW-0378">Hydrolase</keyword>
<feature type="binding site" evidence="3">
    <location>
        <position position="177"/>
    </location>
    <ligand>
        <name>Mn(2+)</name>
        <dbReference type="ChEBI" id="CHEBI:29035"/>
        <label>2</label>
    </ligand>
</feature>
<dbReference type="AlphaFoldDB" id="Q0F2E8"/>
<dbReference type="PIRSF" id="PIRSF005962">
    <property type="entry name" value="Pept_M20D_amidohydro"/>
    <property type="match status" value="1"/>
</dbReference>
<dbReference type="Gene3D" id="3.30.70.360">
    <property type="match status" value="1"/>
</dbReference>